<keyword evidence="2" id="KW-1185">Reference proteome</keyword>
<sequence length="305" mass="33982">MQGAWRAAAILNEDLADTMRFAAWYLSGGASSLLLMFDNPQDPAIGVLGDHPRIECVPCTPEFWAMLGMTPDTNFPKRQNAALTWAYHRTDEPWFLNVDADEFLYIEGRSIATLLAAQPRAIEAVRVLTAEVVRPVAPMEQLQFRLPMPRDAARRVYGESAALFGPRRRGLIGHPQGKSATRTGLSDARARQHWVERSDGTPVAERLVGAAQRGFLLHMIGYDFEAWRRKLEWRSVSRGFTTPMTRRIEAAMSSGAPEAPLRALYDAMHKLDEAALARLDEVGARLELALDLDAPRRALFDSAKG</sequence>
<dbReference type="Proteomes" id="UP000294662">
    <property type="component" value="Unassembled WGS sequence"/>
</dbReference>
<reference evidence="1 2" key="1">
    <citation type="submission" date="2019-03" db="EMBL/GenBank/DDBJ databases">
        <authorList>
            <person name="Zhang S."/>
        </authorList>
    </citation>
    <scope>NUCLEOTIDE SEQUENCE [LARGE SCALE GENOMIC DNA]</scope>
    <source>
        <strain evidence="1 2">S4J41</strain>
    </source>
</reference>
<evidence type="ECO:0000313" key="1">
    <source>
        <dbReference type="EMBL" id="TDE39119.1"/>
    </source>
</evidence>
<dbReference type="Pfam" id="PF13704">
    <property type="entry name" value="Glyco_tranf_2_4"/>
    <property type="match status" value="1"/>
</dbReference>
<protein>
    <submittedName>
        <fullName evidence="1">Glycosyltransferase family 2 protein</fullName>
    </submittedName>
</protein>
<name>A0A4R5EVV0_9RHOB</name>
<gene>
    <name evidence="1" type="ORF">E1B25_08955</name>
</gene>
<dbReference type="AlphaFoldDB" id="A0A4R5EVV0"/>
<keyword evidence="1" id="KW-0808">Transferase</keyword>
<dbReference type="OrthoDB" id="7203640at2"/>
<organism evidence="1 2">
    <name type="scientific">Antarcticimicrobium sediminis</name>
    <dbReference type="NCBI Taxonomy" id="2546227"/>
    <lineage>
        <taxon>Bacteria</taxon>
        <taxon>Pseudomonadati</taxon>
        <taxon>Pseudomonadota</taxon>
        <taxon>Alphaproteobacteria</taxon>
        <taxon>Rhodobacterales</taxon>
        <taxon>Paracoccaceae</taxon>
        <taxon>Antarcticimicrobium</taxon>
    </lineage>
</organism>
<comment type="caution">
    <text evidence="1">The sequence shown here is derived from an EMBL/GenBank/DDBJ whole genome shotgun (WGS) entry which is preliminary data.</text>
</comment>
<evidence type="ECO:0000313" key="2">
    <source>
        <dbReference type="Proteomes" id="UP000294662"/>
    </source>
</evidence>
<accession>A0A4R5EVV0</accession>
<proteinExistence type="predicted"/>
<dbReference type="EMBL" id="SMFP01000004">
    <property type="protein sequence ID" value="TDE39119.1"/>
    <property type="molecule type" value="Genomic_DNA"/>
</dbReference>
<dbReference type="GO" id="GO:0016740">
    <property type="term" value="F:transferase activity"/>
    <property type="evidence" value="ECO:0007669"/>
    <property type="project" value="UniProtKB-KW"/>
</dbReference>